<dbReference type="Proteomes" id="UP000014760">
    <property type="component" value="Unassembled WGS sequence"/>
</dbReference>
<evidence type="ECO:0000256" key="1">
    <source>
        <dbReference type="ARBA" id="ARBA00038357"/>
    </source>
</evidence>
<dbReference type="GO" id="GO:0016020">
    <property type="term" value="C:membrane"/>
    <property type="evidence" value="ECO:0007669"/>
    <property type="project" value="TreeGrafter"/>
</dbReference>
<dbReference type="Pfam" id="PF00173">
    <property type="entry name" value="Cyt-b5"/>
    <property type="match status" value="1"/>
</dbReference>
<gene>
    <name evidence="3" type="ORF">CAPTEDRAFT_201522</name>
</gene>
<protein>
    <recommendedName>
        <fullName evidence="2">Cytochrome b5 heme-binding domain-containing protein</fullName>
    </recommendedName>
</protein>
<dbReference type="Gene3D" id="3.10.120.10">
    <property type="entry name" value="Cytochrome b5-like heme/steroid binding domain"/>
    <property type="match status" value="1"/>
</dbReference>
<dbReference type="EMBL" id="AMQN01007016">
    <property type="status" value="NOT_ANNOTATED_CDS"/>
    <property type="molecule type" value="Genomic_DNA"/>
</dbReference>
<dbReference type="InterPro" id="IPR001199">
    <property type="entry name" value="Cyt_B5-like_heme/steroid-bd"/>
</dbReference>
<dbReference type="AlphaFoldDB" id="R7UW54"/>
<comment type="similarity">
    <text evidence="1">Belongs to the cytochrome b5 family. MAPR subfamily.</text>
</comment>
<accession>R7UW54</accession>
<dbReference type="EMBL" id="KB299759">
    <property type="protein sequence ID" value="ELU07586.1"/>
    <property type="molecule type" value="Genomic_DNA"/>
</dbReference>
<dbReference type="InterPro" id="IPR036400">
    <property type="entry name" value="Cyt_B5-like_heme/steroid_sf"/>
</dbReference>
<feature type="domain" description="Cytochrome b5 heme-binding" evidence="2">
    <location>
        <begin position="9"/>
        <end position="106"/>
    </location>
</feature>
<dbReference type="SUPFAM" id="SSF55856">
    <property type="entry name" value="Cytochrome b5-like heme/steroid binding domain"/>
    <property type="match status" value="1"/>
</dbReference>
<dbReference type="GO" id="GO:0005783">
    <property type="term" value="C:endoplasmic reticulum"/>
    <property type="evidence" value="ECO:0007669"/>
    <property type="project" value="TreeGrafter"/>
</dbReference>
<reference evidence="3 5" key="2">
    <citation type="journal article" date="2013" name="Nature">
        <title>Insights into bilaterian evolution from three spiralian genomes.</title>
        <authorList>
            <person name="Simakov O."/>
            <person name="Marletaz F."/>
            <person name="Cho S.J."/>
            <person name="Edsinger-Gonzales E."/>
            <person name="Havlak P."/>
            <person name="Hellsten U."/>
            <person name="Kuo D.H."/>
            <person name="Larsson T."/>
            <person name="Lv J."/>
            <person name="Arendt D."/>
            <person name="Savage R."/>
            <person name="Osoegawa K."/>
            <person name="de Jong P."/>
            <person name="Grimwood J."/>
            <person name="Chapman J.A."/>
            <person name="Shapiro H."/>
            <person name="Aerts A."/>
            <person name="Otillar R.P."/>
            <person name="Terry A.Y."/>
            <person name="Boore J.L."/>
            <person name="Grigoriev I.V."/>
            <person name="Lindberg D.R."/>
            <person name="Seaver E.C."/>
            <person name="Weisblat D.A."/>
            <person name="Putnam N.H."/>
            <person name="Rokhsar D.S."/>
        </authorList>
    </citation>
    <scope>NUCLEOTIDE SEQUENCE</scope>
    <source>
        <strain evidence="3 5">I ESC-2004</strain>
    </source>
</reference>
<dbReference type="EnsemblMetazoa" id="CapteT201522">
    <property type="protein sequence ID" value="CapteP201522"/>
    <property type="gene ID" value="CapteG201522"/>
</dbReference>
<proteinExistence type="inferred from homology"/>
<name>R7UW54_CAPTE</name>
<reference evidence="4" key="3">
    <citation type="submission" date="2015-06" db="UniProtKB">
        <authorList>
            <consortium name="EnsemblMetazoa"/>
        </authorList>
    </citation>
    <scope>IDENTIFICATION</scope>
</reference>
<organism evidence="3">
    <name type="scientific">Capitella teleta</name>
    <name type="common">Polychaete worm</name>
    <dbReference type="NCBI Taxonomy" id="283909"/>
    <lineage>
        <taxon>Eukaryota</taxon>
        <taxon>Metazoa</taxon>
        <taxon>Spiralia</taxon>
        <taxon>Lophotrochozoa</taxon>
        <taxon>Annelida</taxon>
        <taxon>Polychaeta</taxon>
        <taxon>Sedentaria</taxon>
        <taxon>Scolecida</taxon>
        <taxon>Capitellidae</taxon>
        <taxon>Capitella</taxon>
    </lineage>
</organism>
<dbReference type="PANTHER" id="PTHR10281">
    <property type="entry name" value="MEMBRANE-ASSOCIATED PROGESTERONE RECEPTOR COMPONENT-RELATED"/>
    <property type="match status" value="1"/>
</dbReference>
<dbReference type="PANTHER" id="PTHR10281:SF106">
    <property type="entry name" value="IP06960P-RELATED"/>
    <property type="match status" value="1"/>
</dbReference>
<evidence type="ECO:0000259" key="2">
    <source>
        <dbReference type="SMART" id="SM01117"/>
    </source>
</evidence>
<dbReference type="HOGENOM" id="CLU_042860_3_1_1"/>
<reference evidence="5" key="1">
    <citation type="submission" date="2012-12" db="EMBL/GenBank/DDBJ databases">
        <authorList>
            <person name="Hellsten U."/>
            <person name="Grimwood J."/>
            <person name="Chapman J.A."/>
            <person name="Shapiro H."/>
            <person name="Aerts A."/>
            <person name="Otillar R.P."/>
            <person name="Terry A.Y."/>
            <person name="Boore J.L."/>
            <person name="Simakov O."/>
            <person name="Marletaz F."/>
            <person name="Cho S.-J."/>
            <person name="Edsinger-Gonzales E."/>
            <person name="Havlak P."/>
            <person name="Kuo D.-H."/>
            <person name="Larsson T."/>
            <person name="Lv J."/>
            <person name="Arendt D."/>
            <person name="Savage R."/>
            <person name="Osoegawa K."/>
            <person name="de Jong P."/>
            <person name="Lindberg D.R."/>
            <person name="Seaver E.C."/>
            <person name="Weisblat D.A."/>
            <person name="Putnam N.H."/>
            <person name="Grigoriev I.V."/>
            <person name="Rokhsar D.S."/>
        </authorList>
    </citation>
    <scope>NUCLEOTIDE SEQUENCE</scope>
    <source>
        <strain evidence="5">I ESC-2004</strain>
    </source>
</reference>
<dbReference type="STRING" id="283909.R7UW54"/>
<dbReference type="OMA" id="PGGSYCM"/>
<dbReference type="SMART" id="SM01117">
    <property type="entry name" value="Cyt-b5"/>
    <property type="match status" value="1"/>
</dbReference>
<evidence type="ECO:0000313" key="4">
    <source>
        <dbReference type="EnsemblMetazoa" id="CapteP201522"/>
    </source>
</evidence>
<keyword evidence="5" id="KW-1185">Reference proteome</keyword>
<evidence type="ECO:0000313" key="5">
    <source>
        <dbReference type="Proteomes" id="UP000014760"/>
    </source>
</evidence>
<dbReference type="OrthoDB" id="547796at2759"/>
<sequence>MADSKANTLSYEELRKFDGKGPTGKIYVALCGKIYDVTEKGQQFYGEGAPYQAFAGRDASRGLATMEMKVKDTKDDLSDLTEIQKQSMLSWAKTFEEKYDLVGFLVE</sequence>
<evidence type="ECO:0000313" key="3">
    <source>
        <dbReference type="EMBL" id="ELU07586.1"/>
    </source>
</evidence>
<dbReference type="FunFam" id="3.10.120.10:FF:000003">
    <property type="entry name" value="membrane-associated progesterone receptor component 1"/>
    <property type="match status" value="1"/>
</dbReference>
<dbReference type="InterPro" id="IPR050577">
    <property type="entry name" value="MAPR/NEUFC/NENF-like"/>
</dbReference>